<proteinExistence type="predicted"/>
<name>A0ABW3E1F5_9ACTN</name>
<feature type="non-terminal residue" evidence="2">
    <location>
        <position position="1"/>
    </location>
</feature>
<accession>A0ABW3E1F5</accession>
<feature type="region of interest" description="Disordered" evidence="1">
    <location>
        <begin position="1"/>
        <end position="20"/>
    </location>
</feature>
<gene>
    <name evidence="2" type="ORF">ACFQ08_31705</name>
</gene>
<dbReference type="EMBL" id="JBHTHX010001666">
    <property type="protein sequence ID" value="MFD0889122.1"/>
    <property type="molecule type" value="Genomic_DNA"/>
</dbReference>
<protein>
    <submittedName>
        <fullName evidence="2">Na+/H+ antiporter</fullName>
    </submittedName>
</protein>
<keyword evidence="3" id="KW-1185">Reference proteome</keyword>
<sequence>TAWERLGGGTGPRGEETPSTVYRRLRREMLAAGREVFVRLRDEGRLDDEVLNRVMHELDFEEATLERD</sequence>
<comment type="caution">
    <text evidence="2">The sequence shown here is derived from an EMBL/GenBank/DDBJ whole genome shotgun (WGS) entry which is preliminary data.</text>
</comment>
<reference evidence="3" key="1">
    <citation type="journal article" date="2019" name="Int. J. Syst. Evol. Microbiol.">
        <title>The Global Catalogue of Microorganisms (GCM) 10K type strain sequencing project: providing services to taxonomists for standard genome sequencing and annotation.</title>
        <authorList>
            <consortium name="The Broad Institute Genomics Platform"/>
            <consortium name="The Broad Institute Genome Sequencing Center for Infectious Disease"/>
            <person name="Wu L."/>
            <person name="Ma J."/>
        </authorList>
    </citation>
    <scope>NUCLEOTIDE SEQUENCE [LARGE SCALE GENOMIC DNA]</scope>
    <source>
        <strain evidence="3">CCUG 62974</strain>
    </source>
</reference>
<dbReference type="Proteomes" id="UP001597024">
    <property type="component" value="Unassembled WGS sequence"/>
</dbReference>
<evidence type="ECO:0000313" key="2">
    <source>
        <dbReference type="EMBL" id="MFD0889122.1"/>
    </source>
</evidence>
<organism evidence="2 3">
    <name type="scientific">Streptosporangium algeriense</name>
    <dbReference type="NCBI Taxonomy" id="1682748"/>
    <lineage>
        <taxon>Bacteria</taxon>
        <taxon>Bacillati</taxon>
        <taxon>Actinomycetota</taxon>
        <taxon>Actinomycetes</taxon>
        <taxon>Streptosporangiales</taxon>
        <taxon>Streptosporangiaceae</taxon>
        <taxon>Streptosporangium</taxon>
    </lineage>
</organism>
<evidence type="ECO:0000313" key="3">
    <source>
        <dbReference type="Proteomes" id="UP001597024"/>
    </source>
</evidence>
<evidence type="ECO:0000256" key="1">
    <source>
        <dbReference type="SAM" id="MobiDB-lite"/>
    </source>
</evidence>
<feature type="compositionally biased region" description="Gly residues" evidence="1">
    <location>
        <begin position="1"/>
        <end position="12"/>
    </location>
</feature>